<sequence>MSDARAAAGPQTSTMPAPPRCTGGQDISRYRGGANEETQ</sequence>
<organism evidence="2 3">
    <name type="scientific">Streptomyces thermodiastaticus</name>
    <dbReference type="NCBI Taxonomy" id="44061"/>
    <lineage>
        <taxon>Bacteria</taxon>
        <taxon>Bacillati</taxon>
        <taxon>Actinomycetota</taxon>
        <taxon>Actinomycetes</taxon>
        <taxon>Kitasatosporales</taxon>
        <taxon>Streptomycetaceae</taxon>
        <taxon>Streptomyces</taxon>
    </lineage>
</organism>
<proteinExistence type="predicted"/>
<gene>
    <name evidence="2" type="ORF">QO019_001857</name>
</gene>
<reference evidence="2 3" key="1">
    <citation type="submission" date="2023-07" db="EMBL/GenBank/DDBJ databases">
        <title>Genomic Encyclopedia of Type Strains, Phase IV (KMG-IV): sequencing the most valuable type-strain genomes for metagenomic binning, comparative biology and taxonomic classification.</title>
        <authorList>
            <person name="Goeker M."/>
        </authorList>
    </citation>
    <scope>NUCLEOTIDE SEQUENCE [LARGE SCALE GENOMIC DNA]</scope>
    <source>
        <strain evidence="2 3">DSM 40573</strain>
    </source>
</reference>
<evidence type="ECO:0000256" key="1">
    <source>
        <dbReference type="SAM" id="MobiDB-lite"/>
    </source>
</evidence>
<dbReference type="EMBL" id="JAUSWC010000005">
    <property type="protein sequence ID" value="MDQ0487015.1"/>
    <property type="molecule type" value="Genomic_DNA"/>
</dbReference>
<dbReference type="Proteomes" id="UP001236795">
    <property type="component" value="Unassembled WGS sequence"/>
</dbReference>
<name>A0ABU0KEH7_9ACTN</name>
<evidence type="ECO:0000313" key="2">
    <source>
        <dbReference type="EMBL" id="MDQ0487015.1"/>
    </source>
</evidence>
<evidence type="ECO:0000313" key="3">
    <source>
        <dbReference type="Proteomes" id="UP001236795"/>
    </source>
</evidence>
<accession>A0ABU0KEH7</accession>
<feature type="region of interest" description="Disordered" evidence="1">
    <location>
        <begin position="1"/>
        <end position="39"/>
    </location>
</feature>
<keyword evidence="3" id="KW-1185">Reference proteome</keyword>
<comment type="caution">
    <text evidence="2">The sequence shown here is derived from an EMBL/GenBank/DDBJ whole genome shotgun (WGS) entry which is preliminary data.</text>
</comment>
<protein>
    <submittedName>
        <fullName evidence="2">Uncharacterized protein</fullName>
    </submittedName>
</protein>